<accession>A0AAD5T8H7</accession>
<evidence type="ECO:0000256" key="1">
    <source>
        <dbReference type="ARBA" id="ARBA00007992"/>
    </source>
</evidence>
<dbReference type="SUPFAM" id="SSF51905">
    <property type="entry name" value="FAD/NAD(P)-binding domain"/>
    <property type="match status" value="1"/>
</dbReference>
<proteinExistence type="inferred from homology"/>
<dbReference type="EMBL" id="JADGJH010000248">
    <property type="protein sequence ID" value="KAJ3132470.1"/>
    <property type="molecule type" value="Genomic_DNA"/>
</dbReference>
<feature type="domain" description="FAD-binding" evidence="6">
    <location>
        <begin position="7"/>
        <end position="350"/>
    </location>
</feature>
<protein>
    <recommendedName>
        <fullName evidence="6">FAD-binding domain-containing protein</fullName>
    </recommendedName>
</protein>
<name>A0AAD5T8H7_9FUNG</name>
<evidence type="ECO:0000256" key="4">
    <source>
        <dbReference type="ARBA" id="ARBA00023002"/>
    </source>
</evidence>
<keyword evidence="8" id="KW-1185">Reference proteome</keyword>
<dbReference type="PRINTS" id="PR00420">
    <property type="entry name" value="RNGMNOXGNASE"/>
</dbReference>
<dbReference type="AlphaFoldDB" id="A0AAD5T8H7"/>
<keyword evidence="3" id="KW-0274">FAD</keyword>
<dbReference type="InterPro" id="IPR050493">
    <property type="entry name" value="FAD-dep_Monooxygenase_BioMet"/>
</dbReference>
<reference evidence="7" key="1">
    <citation type="submission" date="2020-05" db="EMBL/GenBank/DDBJ databases">
        <title>Phylogenomic resolution of chytrid fungi.</title>
        <authorList>
            <person name="Stajich J.E."/>
            <person name="Amses K."/>
            <person name="Simmons R."/>
            <person name="Seto K."/>
            <person name="Myers J."/>
            <person name="Bonds A."/>
            <person name="Quandt C.A."/>
            <person name="Barry K."/>
            <person name="Liu P."/>
            <person name="Grigoriev I."/>
            <person name="Longcore J.E."/>
            <person name="James T.Y."/>
        </authorList>
    </citation>
    <scope>NUCLEOTIDE SEQUENCE</scope>
    <source>
        <strain evidence="7">JEL0513</strain>
    </source>
</reference>
<gene>
    <name evidence="7" type="ORF">HK100_005271</name>
</gene>
<dbReference type="InterPro" id="IPR002938">
    <property type="entry name" value="FAD-bd"/>
</dbReference>
<evidence type="ECO:0000313" key="8">
    <source>
        <dbReference type="Proteomes" id="UP001211907"/>
    </source>
</evidence>
<organism evidence="7 8">
    <name type="scientific">Physocladia obscura</name>
    <dbReference type="NCBI Taxonomy" id="109957"/>
    <lineage>
        <taxon>Eukaryota</taxon>
        <taxon>Fungi</taxon>
        <taxon>Fungi incertae sedis</taxon>
        <taxon>Chytridiomycota</taxon>
        <taxon>Chytridiomycota incertae sedis</taxon>
        <taxon>Chytridiomycetes</taxon>
        <taxon>Chytridiales</taxon>
        <taxon>Chytriomycetaceae</taxon>
        <taxon>Physocladia</taxon>
    </lineage>
</organism>
<dbReference type="PANTHER" id="PTHR13789">
    <property type="entry name" value="MONOOXYGENASE"/>
    <property type="match status" value="1"/>
</dbReference>
<dbReference type="Gene3D" id="3.50.50.60">
    <property type="entry name" value="FAD/NAD(P)-binding domain"/>
    <property type="match status" value="1"/>
</dbReference>
<dbReference type="Pfam" id="PF01494">
    <property type="entry name" value="FAD_binding_3"/>
    <property type="match status" value="1"/>
</dbReference>
<dbReference type="InterPro" id="IPR036188">
    <property type="entry name" value="FAD/NAD-bd_sf"/>
</dbReference>
<keyword evidence="5" id="KW-0503">Monooxygenase</keyword>
<evidence type="ECO:0000256" key="2">
    <source>
        <dbReference type="ARBA" id="ARBA00022630"/>
    </source>
</evidence>
<dbReference type="GO" id="GO:0004497">
    <property type="term" value="F:monooxygenase activity"/>
    <property type="evidence" value="ECO:0007669"/>
    <property type="project" value="UniProtKB-KW"/>
</dbReference>
<comment type="similarity">
    <text evidence="1">Belongs to the paxM FAD-dependent monooxygenase family.</text>
</comment>
<keyword evidence="2" id="KW-0285">Flavoprotein</keyword>
<evidence type="ECO:0000313" key="7">
    <source>
        <dbReference type="EMBL" id="KAJ3132470.1"/>
    </source>
</evidence>
<evidence type="ECO:0000256" key="3">
    <source>
        <dbReference type="ARBA" id="ARBA00022827"/>
    </source>
</evidence>
<keyword evidence="4" id="KW-0560">Oxidoreductase</keyword>
<comment type="caution">
    <text evidence="7">The sequence shown here is derived from an EMBL/GenBank/DDBJ whole genome shotgun (WGS) entry which is preliminary data.</text>
</comment>
<evidence type="ECO:0000256" key="5">
    <source>
        <dbReference type="ARBA" id="ARBA00023033"/>
    </source>
</evidence>
<dbReference type="GO" id="GO:0071949">
    <property type="term" value="F:FAD binding"/>
    <property type="evidence" value="ECO:0007669"/>
    <property type="project" value="InterPro"/>
</dbReference>
<evidence type="ECO:0000259" key="6">
    <source>
        <dbReference type="Pfam" id="PF01494"/>
    </source>
</evidence>
<dbReference type="PANTHER" id="PTHR13789:SF309">
    <property type="entry name" value="PUTATIVE (AFU_ORTHOLOGUE AFUA_6G14510)-RELATED"/>
    <property type="match status" value="1"/>
</dbReference>
<dbReference type="Proteomes" id="UP001211907">
    <property type="component" value="Unassembled WGS sequence"/>
</dbReference>
<sequence>MTQPEHVDVVIVGGGIAGLTLALGLHAHMGVSAVVYEQAHARDAGGGGGTGGAIGLYANGLRVLRDIDAALLDDVVGEGLPYLHRRWLRHDAAEIAVGDEALLAPDEDASLQPIGIRRWRLLSVLVRHAQQRAITVVYGKRLESIAKGPLSNKAILVFSDASSVSASLVFGADGVKSNVRKFLFPDIKDPPYTGVTTLMCVAKIPPPNPDAPDGPPHPLTLIKRGIHFVSSRTSKFHACIYPLPDDEVNVQIYIPCDEQPETWGKLSVEDMRAESNAMLEKLRADGWHEKFVAPWVDPETVIRVGLRAREPLKHWAVGNVILLGDAAHPPVPYIGQGAMQAIEDAGVLSLLLKTLCPLTTTVDGKNSFLDLSNLDKVLHLYEQLRVERCTSVLASSHKLGEMNQRRAESWFYNIQYEWDIWWQVLLNGNLPVMLKGACYNYNDEVAAALSEST</sequence>